<comment type="caution">
    <text evidence="10">The sequence shown here is derived from an EMBL/GenBank/DDBJ whole genome shotgun (WGS) entry which is preliminary data.</text>
</comment>
<reference evidence="10 11" key="1">
    <citation type="submission" date="2023-12" db="EMBL/GenBank/DDBJ databases">
        <title>Streptomyces sp. V4-01.</title>
        <authorList>
            <person name="Somphong A."/>
            <person name="Phongsopitanun W."/>
        </authorList>
    </citation>
    <scope>NUCLEOTIDE SEQUENCE [LARGE SCALE GENOMIC DNA]</scope>
    <source>
        <strain evidence="10 11">V4-01</strain>
    </source>
</reference>
<dbReference type="CDD" id="cd17321">
    <property type="entry name" value="MFS_MMR_MDR_like"/>
    <property type="match status" value="1"/>
</dbReference>
<evidence type="ECO:0000256" key="8">
    <source>
        <dbReference type="SAM" id="Phobius"/>
    </source>
</evidence>
<proteinExistence type="predicted"/>
<dbReference type="SUPFAM" id="SSF103473">
    <property type="entry name" value="MFS general substrate transporter"/>
    <property type="match status" value="1"/>
</dbReference>
<dbReference type="PANTHER" id="PTHR42718:SF46">
    <property type="entry name" value="BLR6921 PROTEIN"/>
    <property type="match status" value="1"/>
</dbReference>
<keyword evidence="7" id="KW-0046">Antibiotic resistance</keyword>
<dbReference type="RefSeq" id="WP_330799643.1">
    <property type="nucleotide sequence ID" value="NZ_JAZEWV010000036.1"/>
</dbReference>
<dbReference type="InterPro" id="IPR020846">
    <property type="entry name" value="MFS_dom"/>
</dbReference>
<organism evidence="10 11">
    <name type="scientific">Actinacidiphila polyblastidii</name>
    <dbReference type="NCBI Taxonomy" id="3110430"/>
    <lineage>
        <taxon>Bacteria</taxon>
        <taxon>Bacillati</taxon>
        <taxon>Actinomycetota</taxon>
        <taxon>Actinomycetes</taxon>
        <taxon>Kitasatosporales</taxon>
        <taxon>Streptomycetaceae</taxon>
        <taxon>Actinacidiphila</taxon>
    </lineage>
</organism>
<keyword evidence="3" id="KW-1003">Cell membrane</keyword>
<feature type="transmembrane region" description="Helical" evidence="8">
    <location>
        <begin position="196"/>
        <end position="216"/>
    </location>
</feature>
<dbReference type="InterPro" id="IPR036259">
    <property type="entry name" value="MFS_trans_sf"/>
</dbReference>
<feature type="transmembrane region" description="Helical" evidence="8">
    <location>
        <begin position="305"/>
        <end position="323"/>
    </location>
</feature>
<evidence type="ECO:0000256" key="5">
    <source>
        <dbReference type="ARBA" id="ARBA00022989"/>
    </source>
</evidence>
<gene>
    <name evidence="10" type="ORF">V2S66_28595</name>
</gene>
<sequence>MTASSRPASPSSTPSAASPAVESAASAASAEAPHWDARLWSVLLILSANMILDAIEVSVVLVALPSIGASLGLGLSTVQWLMSGFALGFAALLVVGPGLNAALGRRRVYLAAMVVFAAASVAGGLADGAALLIATRVVKGAAAALTAPTGLAIIAATFPEGPQRRRAVSVYSLFGAAGFTAGLLLSGALLTASWRWTLLFPAPVALVLLVCALRVVPADQGRTPVPRITPGLLRHGPLLRSAVGAATLNGGYQSLLLLFTFHTQRQLRWPAWQSALALLPACLPLALTVPFAGAMTARWGTNRPIALGAAAPVLGYALCVWRPDAGGYTAGMLPALLLVGAGFVLSFAALNMQATSALPAADRAAAVPLYQAAVQLGAVLTLPSTAWLLGSHHGHRAALSFITAVGCIGLLTALTGLRTPHRQAAP</sequence>
<dbReference type="PROSITE" id="PS50850">
    <property type="entry name" value="MFS"/>
    <property type="match status" value="1"/>
</dbReference>
<name>A0ABU7PLH9_9ACTN</name>
<evidence type="ECO:0000256" key="4">
    <source>
        <dbReference type="ARBA" id="ARBA00022692"/>
    </source>
</evidence>
<feature type="transmembrane region" description="Helical" evidence="8">
    <location>
        <begin position="77"/>
        <end position="96"/>
    </location>
</feature>
<feature type="transmembrane region" description="Helical" evidence="8">
    <location>
        <begin position="140"/>
        <end position="158"/>
    </location>
</feature>
<comment type="subcellular location">
    <subcellularLocation>
        <location evidence="1">Cell membrane</location>
        <topology evidence="1">Multi-pass membrane protein</topology>
    </subcellularLocation>
</comment>
<evidence type="ECO:0000313" key="10">
    <source>
        <dbReference type="EMBL" id="MEE4545917.1"/>
    </source>
</evidence>
<dbReference type="Pfam" id="PF07690">
    <property type="entry name" value="MFS_1"/>
    <property type="match status" value="1"/>
</dbReference>
<feature type="domain" description="Major facilitator superfamily (MFS) profile" evidence="9">
    <location>
        <begin position="42"/>
        <end position="421"/>
    </location>
</feature>
<feature type="transmembrane region" description="Helical" evidence="8">
    <location>
        <begin position="39"/>
        <end position="65"/>
    </location>
</feature>
<accession>A0ABU7PLH9</accession>
<feature type="transmembrane region" description="Helical" evidence="8">
    <location>
        <begin position="396"/>
        <end position="417"/>
    </location>
</feature>
<evidence type="ECO:0000256" key="2">
    <source>
        <dbReference type="ARBA" id="ARBA00022448"/>
    </source>
</evidence>
<feature type="transmembrane region" description="Helical" evidence="8">
    <location>
        <begin position="237"/>
        <end position="259"/>
    </location>
</feature>
<dbReference type="EMBL" id="JAZEWV010000036">
    <property type="protein sequence ID" value="MEE4545917.1"/>
    <property type="molecule type" value="Genomic_DNA"/>
</dbReference>
<evidence type="ECO:0000256" key="6">
    <source>
        <dbReference type="ARBA" id="ARBA00023136"/>
    </source>
</evidence>
<dbReference type="Proteomes" id="UP001344658">
    <property type="component" value="Unassembled WGS sequence"/>
</dbReference>
<dbReference type="Gene3D" id="1.20.1250.20">
    <property type="entry name" value="MFS general substrate transporter like domains"/>
    <property type="match status" value="1"/>
</dbReference>
<feature type="transmembrane region" description="Helical" evidence="8">
    <location>
        <begin position="369"/>
        <end position="390"/>
    </location>
</feature>
<evidence type="ECO:0000256" key="1">
    <source>
        <dbReference type="ARBA" id="ARBA00004651"/>
    </source>
</evidence>
<keyword evidence="11" id="KW-1185">Reference proteome</keyword>
<evidence type="ECO:0000256" key="7">
    <source>
        <dbReference type="ARBA" id="ARBA00023251"/>
    </source>
</evidence>
<feature type="transmembrane region" description="Helical" evidence="8">
    <location>
        <begin position="271"/>
        <end position="293"/>
    </location>
</feature>
<keyword evidence="2" id="KW-0813">Transport</keyword>
<evidence type="ECO:0000313" key="11">
    <source>
        <dbReference type="Proteomes" id="UP001344658"/>
    </source>
</evidence>
<keyword evidence="5 8" id="KW-1133">Transmembrane helix</keyword>
<protein>
    <submittedName>
        <fullName evidence="10">MFS transporter</fullName>
    </submittedName>
</protein>
<feature type="transmembrane region" description="Helical" evidence="8">
    <location>
        <begin position="108"/>
        <end position="134"/>
    </location>
</feature>
<evidence type="ECO:0000259" key="9">
    <source>
        <dbReference type="PROSITE" id="PS50850"/>
    </source>
</evidence>
<evidence type="ECO:0000256" key="3">
    <source>
        <dbReference type="ARBA" id="ARBA00022475"/>
    </source>
</evidence>
<feature type="transmembrane region" description="Helical" evidence="8">
    <location>
        <begin position="170"/>
        <end position="190"/>
    </location>
</feature>
<keyword evidence="4 8" id="KW-0812">Transmembrane</keyword>
<dbReference type="PANTHER" id="PTHR42718">
    <property type="entry name" value="MAJOR FACILITATOR SUPERFAMILY MULTIDRUG TRANSPORTER MFSC"/>
    <property type="match status" value="1"/>
</dbReference>
<dbReference type="InterPro" id="IPR011701">
    <property type="entry name" value="MFS"/>
</dbReference>
<feature type="transmembrane region" description="Helical" evidence="8">
    <location>
        <begin position="329"/>
        <end position="348"/>
    </location>
</feature>
<keyword evidence="6 8" id="KW-0472">Membrane</keyword>